<accession>A0A4S2EK14</accession>
<dbReference type="Proteomes" id="UP000310032">
    <property type="component" value="Unassembled WGS sequence"/>
</dbReference>
<evidence type="ECO:0000313" key="1">
    <source>
        <dbReference type="EMBL" id="TGY55782.1"/>
    </source>
</evidence>
<protein>
    <submittedName>
        <fullName evidence="1">Uncharacterized protein</fullName>
    </submittedName>
</protein>
<dbReference type="EMBL" id="SRYM01000043">
    <property type="protein sequence ID" value="TGY55782.1"/>
    <property type="molecule type" value="Genomic_DNA"/>
</dbReference>
<organism evidence="1 2">
    <name type="scientific">Parabacteroides distasonis</name>
    <dbReference type="NCBI Taxonomy" id="823"/>
    <lineage>
        <taxon>Bacteria</taxon>
        <taxon>Pseudomonadati</taxon>
        <taxon>Bacteroidota</taxon>
        <taxon>Bacteroidia</taxon>
        <taxon>Bacteroidales</taxon>
        <taxon>Tannerellaceae</taxon>
        <taxon>Parabacteroides</taxon>
    </lineage>
</organism>
<sequence>MINLTKEQYIKVLDTHRTLHIVDSAKRVKEYYDRKEYAIQCDSPILKELFEMGKLPIDERYVKLQQGTYQILDIRRKPIEFKGQTRMADIAYVLYRKERAVEKYEEIEGKDRRELYREEQRKTIEDFDFWFKVYQVKIWPLFNENSKESEGNSKLQELIGNQIIVHKIELDPETRTYKVDWFNMANFENWIERSAHLDMMLEQEAEKEAAKEQAFLDSLENPIDYDPELYAGDPVGFQEDLFCEEDFID</sequence>
<reference evidence="1 2" key="1">
    <citation type="submission" date="2019-04" db="EMBL/GenBank/DDBJ databases">
        <title>Microbes associate with the intestines of laboratory mice.</title>
        <authorList>
            <person name="Navarre W."/>
            <person name="Wong E."/>
            <person name="Huang K."/>
            <person name="Tropini C."/>
            <person name="Ng K."/>
            <person name="Yu B."/>
        </authorList>
    </citation>
    <scope>NUCLEOTIDE SEQUENCE [LARGE SCALE GENOMIC DNA]</scope>
    <source>
        <strain evidence="1 2">NM39_I3</strain>
    </source>
</reference>
<evidence type="ECO:0000313" key="2">
    <source>
        <dbReference type="Proteomes" id="UP000310032"/>
    </source>
</evidence>
<comment type="caution">
    <text evidence="1">The sequence shown here is derived from an EMBL/GenBank/DDBJ whole genome shotgun (WGS) entry which is preliminary data.</text>
</comment>
<dbReference type="RefSeq" id="WP_135959560.1">
    <property type="nucleotide sequence ID" value="NZ_SRYM01000043.1"/>
</dbReference>
<name>A0A4S2EK14_PARDI</name>
<dbReference type="AlphaFoldDB" id="A0A4S2EK14"/>
<proteinExistence type="predicted"/>
<gene>
    <name evidence="1" type="ORF">E5342_13470</name>
</gene>